<dbReference type="CDD" id="cd02209">
    <property type="entry name" value="cupin_XRE_C"/>
    <property type="match status" value="1"/>
</dbReference>
<protein>
    <submittedName>
        <fullName evidence="4">Transcriptional regulator with XRE-family HTH domain</fullName>
    </submittedName>
</protein>
<dbReference type="PANTHER" id="PTHR46797:SF2">
    <property type="entry name" value="TRANSCRIPTIONAL REGULATOR"/>
    <property type="match status" value="1"/>
</dbReference>
<evidence type="ECO:0000313" key="4">
    <source>
        <dbReference type="EMBL" id="NYE82535.1"/>
    </source>
</evidence>
<dbReference type="Pfam" id="PF01381">
    <property type="entry name" value="HTH_3"/>
    <property type="match status" value="1"/>
</dbReference>
<dbReference type="InterPro" id="IPR001387">
    <property type="entry name" value="Cro/C1-type_HTH"/>
</dbReference>
<dbReference type="PANTHER" id="PTHR46797">
    <property type="entry name" value="HTH-TYPE TRANSCRIPTIONAL REGULATOR"/>
    <property type="match status" value="1"/>
</dbReference>
<feature type="domain" description="HTH cro/C1-type" evidence="3">
    <location>
        <begin position="16"/>
        <end position="70"/>
    </location>
</feature>
<dbReference type="InterPro" id="IPR013096">
    <property type="entry name" value="Cupin_2"/>
</dbReference>
<keyword evidence="1" id="KW-0238">DNA-binding</keyword>
<dbReference type="CDD" id="cd00093">
    <property type="entry name" value="HTH_XRE"/>
    <property type="match status" value="1"/>
</dbReference>
<dbReference type="GO" id="GO:0003700">
    <property type="term" value="F:DNA-binding transcription factor activity"/>
    <property type="evidence" value="ECO:0007669"/>
    <property type="project" value="TreeGrafter"/>
</dbReference>
<reference evidence="4 5" key="1">
    <citation type="submission" date="2020-07" db="EMBL/GenBank/DDBJ databases">
        <title>Genomic Encyclopedia of Type Strains, Phase IV (KMG-V): Genome sequencing to study the core and pangenomes of soil and plant-associated prokaryotes.</title>
        <authorList>
            <person name="Whitman W."/>
        </authorList>
    </citation>
    <scope>NUCLEOTIDE SEQUENCE [LARGE SCALE GENOMIC DNA]</scope>
    <source>
        <strain evidence="4 5">SAS40</strain>
    </source>
</reference>
<sequence>MTDAAEADPLALGGNIRSTRILKGLKLREVADRVGCSESMLSKVENGKITPSLRLLHKVATSFGTTVPDLLASRDDNHIVSRAGERQALAIDAKGSHVERLVAPDGDHVLEGHLHVIAPGGGSEGVVAHEGEEVGYVVEGQLELTVGHETFVLKAGDSFSFRSEIAHHYRNASKKPARVVWVSTPGRRSNDPSSFAARSKRRKPR</sequence>
<dbReference type="SMART" id="SM00530">
    <property type="entry name" value="HTH_XRE"/>
    <property type="match status" value="1"/>
</dbReference>
<dbReference type="SUPFAM" id="SSF47413">
    <property type="entry name" value="lambda repressor-like DNA-binding domains"/>
    <property type="match status" value="1"/>
</dbReference>
<evidence type="ECO:0000313" key="5">
    <source>
        <dbReference type="Proteomes" id="UP000542125"/>
    </source>
</evidence>
<dbReference type="SUPFAM" id="SSF51182">
    <property type="entry name" value="RmlC-like cupins"/>
    <property type="match status" value="1"/>
</dbReference>
<dbReference type="AlphaFoldDB" id="A0A7Y9IT00"/>
<dbReference type="GO" id="GO:0003677">
    <property type="term" value="F:DNA binding"/>
    <property type="evidence" value="ECO:0007669"/>
    <property type="project" value="UniProtKB-KW"/>
</dbReference>
<dbReference type="InterPro" id="IPR014710">
    <property type="entry name" value="RmlC-like_jellyroll"/>
</dbReference>
<dbReference type="Gene3D" id="2.60.120.10">
    <property type="entry name" value="Jelly Rolls"/>
    <property type="match status" value="1"/>
</dbReference>
<evidence type="ECO:0000256" key="2">
    <source>
        <dbReference type="SAM" id="MobiDB-lite"/>
    </source>
</evidence>
<dbReference type="RefSeq" id="WP_179585510.1">
    <property type="nucleotide sequence ID" value="NZ_JACBYR010000001.1"/>
</dbReference>
<accession>A0A7Y9IT00</accession>
<dbReference type="InterPro" id="IPR050807">
    <property type="entry name" value="TransReg_Diox_bact_type"/>
</dbReference>
<dbReference type="InterPro" id="IPR011051">
    <property type="entry name" value="RmlC_Cupin_sf"/>
</dbReference>
<dbReference type="Gene3D" id="1.10.260.40">
    <property type="entry name" value="lambda repressor-like DNA-binding domains"/>
    <property type="match status" value="1"/>
</dbReference>
<dbReference type="PROSITE" id="PS50943">
    <property type="entry name" value="HTH_CROC1"/>
    <property type="match status" value="1"/>
</dbReference>
<feature type="region of interest" description="Disordered" evidence="2">
    <location>
        <begin position="183"/>
        <end position="205"/>
    </location>
</feature>
<gene>
    <name evidence="4" type="ORF">FHW18_001806</name>
</gene>
<evidence type="ECO:0000259" key="3">
    <source>
        <dbReference type="PROSITE" id="PS50943"/>
    </source>
</evidence>
<dbReference type="Pfam" id="PF07883">
    <property type="entry name" value="Cupin_2"/>
    <property type="match status" value="1"/>
</dbReference>
<comment type="caution">
    <text evidence="4">The sequence shown here is derived from an EMBL/GenBank/DDBJ whole genome shotgun (WGS) entry which is preliminary data.</text>
</comment>
<evidence type="ECO:0000256" key="1">
    <source>
        <dbReference type="ARBA" id="ARBA00023125"/>
    </source>
</evidence>
<dbReference type="GO" id="GO:0005829">
    <property type="term" value="C:cytosol"/>
    <property type="evidence" value="ECO:0007669"/>
    <property type="project" value="TreeGrafter"/>
</dbReference>
<dbReference type="InterPro" id="IPR010982">
    <property type="entry name" value="Lambda_DNA-bd_dom_sf"/>
</dbReference>
<name>A0A7Y9IT00_9BURK</name>
<dbReference type="Proteomes" id="UP000542125">
    <property type="component" value="Unassembled WGS sequence"/>
</dbReference>
<organism evidence="4 5">
    <name type="scientific">Pigmentiphaga litoralis</name>
    <dbReference type="NCBI Taxonomy" id="516702"/>
    <lineage>
        <taxon>Bacteria</taxon>
        <taxon>Pseudomonadati</taxon>
        <taxon>Pseudomonadota</taxon>
        <taxon>Betaproteobacteria</taxon>
        <taxon>Burkholderiales</taxon>
        <taxon>Alcaligenaceae</taxon>
        <taxon>Pigmentiphaga</taxon>
    </lineage>
</organism>
<proteinExistence type="predicted"/>
<dbReference type="EMBL" id="JACBYR010000001">
    <property type="protein sequence ID" value="NYE82535.1"/>
    <property type="molecule type" value="Genomic_DNA"/>
</dbReference>
<keyword evidence="5" id="KW-1185">Reference proteome</keyword>